<evidence type="ECO:0000256" key="1">
    <source>
        <dbReference type="SAM" id="MobiDB-lite"/>
    </source>
</evidence>
<dbReference type="AlphaFoldDB" id="L5LSV9"/>
<evidence type="ECO:0000313" key="3">
    <source>
        <dbReference type="Proteomes" id="UP000010556"/>
    </source>
</evidence>
<feature type="region of interest" description="Disordered" evidence="1">
    <location>
        <begin position="52"/>
        <end position="79"/>
    </location>
</feature>
<proteinExistence type="predicted"/>
<keyword evidence="3" id="KW-1185">Reference proteome</keyword>
<reference evidence="3" key="1">
    <citation type="journal article" date="2013" name="Science">
        <title>Comparative analysis of bat genomes provides insight into the evolution of flight and immunity.</title>
        <authorList>
            <person name="Zhang G."/>
            <person name="Cowled C."/>
            <person name="Shi Z."/>
            <person name="Huang Z."/>
            <person name="Bishop-Lilly K.A."/>
            <person name="Fang X."/>
            <person name="Wynne J.W."/>
            <person name="Xiong Z."/>
            <person name="Baker M.L."/>
            <person name="Zhao W."/>
            <person name="Tachedjian M."/>
            <person name="Zhu Y."/>
            <person name="Zhou P."/>
            <person name="Jiang X."/>
            <person name="Ng J."/>
            <person name="Yang L."/>
            <person name="Wu L."/>
            <person name="Xiao J."/>
            <person name="Feng Y."/>
            <person name="Chen Y."/>
            <person name="Sun X."/>
            <person name="Zhang Y."/>
            <person name="Marsh G.A."/>
            <person name="Crameri G."/>
            <person name="Broder C.C."/>
            <person name="Frey K.G."/>
            <person name="Wang L.F."/>
            <person name="Wang J."/>
        </authorList>
    </citation>
    <scope>NUCLEOTIDE SEQUENCE [LARGE SCALE GENOMIC DNA]</scope>
</reference>
<evidence type="ECO:0000313" key="2">
    <source>
        <dbReference type="EMBL" id="ELK29147.1"/>
    </source>
</evidence>
<protein>
    <submittedName>
        <fullName evidence="2">Uncharacterized protein</fullName>
    </submittedName>
</protein>
<name>L5LSV9_MYODS</name>
<accession>L5LSV9</accession>
<dbReference type="EMBL" id="KB108280">
    <property type="protein sequence ID" value="ELK29147.1"/>
    <property type="molecule type" value="Genomic_DNA"/>
</dbReference>
<organism evidence="2 3">
    <name type="scientific">Myotis davidii</name>
    <name type="common">David's myotis</name>
    <dbReference type="NCBI Taxonomy" id="225400"/>
    <lineage>
        <taxon>Eukaryota</taxon>
        <taxon>Metazoa</taxon>
        <taxon>Chordata</taxon>
        <taxon>Craniata</taxon>
        <taxon>Vertebrata</taxon>
        <taxon>Euteleostomi</taxon>
        <taxon>Mammalia</taxon>
        <taxon>Eutheria</taxon>
        <taxon>Laurasiatheria</taxon>
        <taxon>Chiroptera</taxon>
        <taxon>Yangochiroptera</taxon>
        <taxon>Vespertilionidae</taxon>
        <taxon>Myotis</taxon>
    </lineage>
</organism>
<dbReference type="Proteomes" id="UP000010556">
    <property type="component" value="Unassembled WGS sequence"/>
</dbReference>
<gene>
    <name evidence="2" type="ORF">MDA_GLEAN10012541</name>
</gene>
<sequence length="105" mass="10829">MLRGDREAGVRGPDEEAEHLRGCVVCPALTGRACSITDLTTPTGPELKAAGMGVGPCGLPSPERSPPALLGSPDKSVVASQDTPTTVTLAENHGRLRPARQLMSS</sequence>